<feature type="non-terminal residue" evidence="3">
    <location>
        <position position="1"/>
    </location>
</feature>
<gene>
    <name evidence="3" type="ORF">AM593_07082</name>
</gene>
<dbReference type="Proteomes" id="UP000266721">
    <property type="component" value="Unassembled WGS sequence"/>
</dbReference>
<comment type="caution">
    <text evidence="3">The sequence shown here is derived from an EMBL/GenBank/DDBJ whole genome shotgun (WGS) entry which is preliminary data.</text>
</comment>
<evidence type="ECO:0000313" key="4">
    <source>
        <dbReference type="Proteomes" id="UP000266721"/>
    </source>
</evidence>
<name>A0A3L5TR46_MYTGA</name>
<evidence type="ECO:0000256" key="2">
    <source>
        <dbReference type="SAM" id="MobiDB-lite"/>
    </source>
</evidence>
<feature type="compositionally biased region" description="Low complexity" evidence="2">
    <location>
        <begin position="69"/>
        <end position="82"/>
    </location>
</feature>
<keyword evidence="4" id="KW-1185">Reference proteome</keyword>
<protein>
    <submittedName>
        <fullName evidence="3">Uncharacterized protein</fullName>
    </submittedName>
</protein>
<sequence>MKDISDMSFNRNDLRSMYPDKVKQSVMATGGGTIAPQRPKKDTKMDDKNGFKITGKGYSTDRQTDQGASNVSSPQSSSRPLSGTTSNSEDIVELGEPIGSFQLPTEAMELLQNVMQVNKDLEEQVVALRLRIDVEQKNQETEKKKVVHEKDRALKVKDHEISELTESISVRDYRIKHLNKEKEEQSQQLLEKIDEITELKSLVEQTEDYAKDLNKK</sequence>
<dbReference type="SMR" id="A0A3L5TR46"/>
<evidence type="ECO:0000256" key="1">
    <source>
        <dbReference type="SAM" id="Coils"/>
    </source>
</evidence>
<evidence type="ECO:0000313" key="3">
    <source>
        <dbReference type="EMBL" id="OPL21570.1"/>
    </source>
</evidence>
<dbReference type="AlphaFoldDB" id="A0A3L5TR46"/>
<proteinExistence type="predicted"/>
<feature type="compositionally biased region" description="Basic and acidic residues" evidence="2">
    <location>
        <begin position="12"/>
        <end position="23"/>
    </location>
</feature>
<dbReference type="EMBL" id="KV590419">
    <property type="protein sequence ID" value="OPL21570.1"/>
    <property type="molecule type" value="Genomic_DNA"/>
</dbReference>
<feature type="compositionally biased region" description="Basic and acidic residues" evidence="2">
    <location>
        <begin position="39"/>
        <end position="50"/>
    </location>
</feature>
<feature type="coiled-coil region" evidence="1">
    <location>
        <begin position="111"/>
        <end position="138"/>
    </location>
</feature>
<keyword evidence="1" id="KW-0175">Coiled coil</keyword>
<feature type="non-terminal residue" evidence="3">
    <location>
        <position position="216"/>
    </location>
</feature>
<organism evidence="3 4">
    <name type="scientific">Mytilus galloprovincialis</name>
    <name type="common">Mediterranean mussel</name>
    <dbReference type="NCBI Taxonomy" id="29158"/>
    <lineage>
        <taxon>Eukaryota</taxon>
        <taxon>Metazoa</taxon>
        <taxon>Spiralia</taxon>
        <taxon>Lophotrochozoa</taxon>
        <taxon>Mollusca</taxon>
        <taxon>Bivalvia</taxon>
        <taxon>Autobranchia</taxon>
        <taxon>Pteriomorphia</taxon>
        <taxon>Mytilida</taxon>
        <taxon>Mytiloidea</taxon>
        <taxon>Mytilidae</taxon>
        <taxon>Mytilinae</taxon>
        <taxon>Mytilus</taxon>
    </lineage>
</organism>
<reference evidence="3 4" key="1">
    <citation type="journal article" date="2016" name="PLoS ONE">
        <title>A First Insight into the Genome of the Filter-Feeder Mussel Mytilus galloprovincialis.</title>
        <authorList>
            <person name="Murgarella M."/>
            <person name="Puiu D."/>
            <person name="Novoa B."/>
            <person name="Figueras A."/>
            <person name="Posada D."/>
            <person name="Canchaya C."/>
        </authorList>
    </citation>
    <scope>NUCLEOTIDE SEQUENCE [LARGE SCALE GENOMIC DNA]</scope>
    <source>
        <tissue evidence="3">Muscle</tissue>
    </source>
</reference>
<accession>A0A3L5TR46</accession>
<feature type="region of interest" description="Disordered" evidence="2">
    <location>
        <begin position="1"/>
        <end position="92"/>
    </location>
</feature>
<feature type="coiled-coil region" evidence="1">
    <location>
        <begin position="175"/>
        <end position="216"/>
    </location>
</feature>